<accession>A0AA39ZIB5</accession>
<dbReference type="EMBL" id="JAULSY010000020">
    <property type="protein sequence ID" value="KAK0671500.1"/>
    <property type="molecule type" value="Genomic_DNA"/>
</dbReference>
<name>A0AA39ZIB5_9PEZI</name>
<comment type="caution">
    <text evidence="1">The sequence shown here is derived from an EMBL/GenBank/DDBJ whole genome shotgun (WGS) entry which is preliminary data.</text>
</comment>
<keyword evidence="2" id="KW-1185">Reference proteome</keyword>
<proteinExistence type="predicted"/>
<gene>
    <name evidence="1" type="ORF">QBC41DRAFT_270137</name>
</gene>
<dbReference type="Proteomes" id="UP001174997">
    <property type="component" value="Unassembled WGS sequence"/>
</dbReference>
<evidence type="ECO:0000313" key="2">
    <source>
        <dbReference type="Proteomes" id="UP001174997"/>
    </source>
</evidence>
<sequence length="338" mass="39805">MVKETLILCDRQRRLAKCHDSPAVQDYEIWPDHLVTFWREHDEPVSRQRHAKGFVEQEFHWLGDLAMAERSREDRRNGRRWFEMYTGSDGPPEPFNFEKEPMLPLEPYPLELLYRPDIEGIHVTGWETYHNTRPPALKPDRIDKANPGGSCERIWYSNRDNDPRESLPHIQVARNGHEMFGWKFALWETIMLDMVQAPGEILERIVDTWQAYLYWLRLSLMKIQRLPGGWSSFTTAEGFTVSGRELDTWAYGQGKTYNDVIASVESGELWPLYWDRAAYKVVSYWKLFRQREAGYQGLINLWREERSELGHCRLSATYRIWSTTIVFGADGGFRANLP</sequence>
<organism evidence="1 2">
    <name type="scientific">Cercophora samala</name>
    <dbReference type="NCBI Taxonomy" id="330535"/>
    <lineage>
        <taxon>Eukaryota</taxon>
        <taxon>Fungi</taxon>
        <taxon>Dikarya</taxon>
        <taxon>Ascomycota</taxon>
        <taxon>Pezizomycotina</taxon>
        <taxon>Sordariomycetes</taxon>
        <taxon>Sordariomycetidae</taxon>
        <taxon>Sordariales</taxon>
        <taxon>Lasiosphaeriaceae</taxon>
        <taxon>Cercophora</taxon>
    </lineage>
</organism>
<reference evidence="1" key="1">
    <citation type="submission" date="2023-06" db="EMBL/GenBank/DDBJ databases">
        <title>Genome-scale phylogeny and comparative genomics of the fungal order Sordariales.</title>
        <authorList>
            <consortium name="Lawrence Berkeley National Laboratory"/>
            <person name="Hensen N."/>
            <person name="Bonometti L."/>
            <person name="Westerberg I."/>
            <person name="Brannstrom I.O."/>
            <person name="Guillou S."/>
            <person name="Cros-Aarteil S."/>
            <person name="Calhoun S."/>
            <person name="Haridas S."/>
            <person name="Kuo A."/>
            <person name="Mondo S."/>
            <person name="Pangilinan J."/>
            <person name="Riley R."/>
            <person name="Labutti K."/>
            <person name="Andreopoulos B."/>
            <person name="Lipzen A."/>
            <person name="Chen C."/>
            <person name="Yanf M."/>
            <person name="Daum C."/>
            <person name="Ng V."/>
            <person name="Clum A."/>
            <person name="Steindorff A."/>
            <person name="Ohm R."/>
            <person name="Martin F."/>
            <person name="Silar P."/>
            <person name="Natvig D."/>
            <person name="Lalanne C."/>
            <person name="Gautier V."/>
            <person name="Ament-Velasquez S.L."/>
            <person name="Kruys A."/>
            <person name="Hutchinson M.I."/>
            <person name="Powell A.J."/>
            <person name="Barry K."/>
            <person name="Miller A.N."/>
            <person name="Grigoriev I.V."/>
            <person name="Debuchy R."/>
            <person name="Gladieux P."/>
            <person name="Thoren M.H."/>
            <person name="Johannesson H."/>
        </authorList>
    </citation>
    <scope>NUCLEOTIDE SEQUENCE</scope>
    <source>
        <strain evidence="1">CBS 307.81</strain>
    </source>
</reference>
<evidence type="ECO:0000313" key="1">
    <source>
        <dbReference type="EMBL" id="KAK0671500.1"/>
    </source>
</evidence>
<protein>
    <submittedName>
        <fullName evidence="1">Uncharacterized protein</fullName>
    </submittedName>
</protein>
<dbReference type="AlphaFoldDB" id="A0AA39ZIB5"/>